<comment type="caution">
    <text evidence="1">The sequence shown here is derived from an EMBL/GenBank/DDBJ whole genome shotgun (WGS) entry which is preliminary data.</text>
</comment>
<accession>A0A9P7GQU3</accession>
<keyword evidence="2" id="KW-1185">Reference proteome</keyword>
<gene>
    <name evidence="1" type="ORF">H0H81_004288</name>
</gene>
<reference evidence="1" key="2">
    <citation type="submission" date="2021-10" db="EMBL/GenBank/DDBJ databases">
        <title>Phylogenomics reveals ancestral predisposition of the termite-cultivated fungus Termitomyces towards a domesticated lifestyle.</title>
        <authorList>
            <person name="Auxier B."/>
            <person name="Grum-Grzhimaylo A."/>
            <person name="Cardenas M.E."/>
            <person name="Lodge J.D."/>
            <person name="Laessoe T."/>
            <person name="Pedersen O."/>
            <person name="Smith M.E."/>
            <person name="Kuyper T.W."/>
            <person name="Franco-Molano E.A."/>
            <person name="Baroni T.J."/>
            <person name="Aanen D.K."/>
        </authorList>
    </citation>
    <scope>NUCLEOTIDE SEQUENCE</scope>
    <source>
        <strain evidence="1">D49</strain>
    </source>
</reference>
<dbReference type="Proteomes" id="UP000717328">
    <property type="component" value="Unassembled WGS sequence"/>
</dbReference>
<dbReference type="EMBL" id="JABCKI010000011">
    <property type="protein sequence ID" value="KAG5654334.1"/>
    <property type="molecule type" value="Genomic_DNA"/>
</dbReference>
<reference evidence="1" key="1">
    <citation type="submission" date="2021-02" db="EMBL/GenBank/DDBJ databases">
        <authorList>
            <person name="Nieuwenhuis M."/>
            <person name="Van De Peppel L.J.J."/>
        </authorList>
    </citation>
    <scope>NUCLEOTIDE SEQUENCE</scope>
    <source>
        <strain evidence="1">D49</strain>
    </source>
</reference>
<name>A0A9P7GQU3_9AGAR</name>
<dbReference type="AlphaFoldDB" id="A0A9P7GQU3"/>
<evidence type="ECO:0000313" key="2">
    <source>
        <dbReference type="Proteomes" id="UP000717328"/>
    </source>
</evidence>
<sequence>MHLGQPPALGTSVSSLELASVPWSIGFEAITGPSSIPAVSASGVLSATRAFLALNRFKKSLTRIVRHTIAILRNVKMVVGIVTHKALNLKEHLVASAPQKITTTKESFDGLVTCSHGAFKNIVKDAYRIVEQLGDELERTIFLEPLLFFMHDLPERRHWNTVNRTATVAEASAVRRTEKIAQTSLLWPAAFIAIAEPLDSRRDDSILPFLVDIKNLSLPSLPELPEVAQGVVPVPATVPAQFVDFPTLTWRKLKWSEILRAKLGITALAYMLGAIQVPSWEDCENFLADWVVNSVKDQTCKAEAIPEIRNESENQDNREVSAGDEEDECLFSHDDADYDGAADLSWHSEDLEFGENIEESMCKFG</sequence>
<evidence type="ECO:0000313" key="1">
    <source>
        <dbReference type="EMBL" id="KAG5654334.1"/>
    </source>
</evidence>
<organism evidence="1 2">
    <name type="scientific">Sphagnurus paluster</name>
    <dbReference type="NCBI Taxonomy" id="117069"/>
    <lineage>
        <taxon>Eukaryota</taxon>
        <taxon>Fungi</taxon>
        <taxon>Dikarya</taxon>
        <taxon>Basidiomycota</taxon>
        <taxon>Agaricomycotina</taxon>
        <taxon>Agaricomycetes</taxon>
        <taxon>Agaricomycetidae</taxon>
        <taxon>Agaricales</taxon>
        <taxon>Tricholomatineae</taxon>
        <taxon>Lyophyllaceae</taxon>
        <taxon>Sphagnurus</taxon>
    </lineage>
</organism>
<protein>
    <submittedName>
        <fullName evidence="1">Uncharacterized protein</fullName>
    </submittedName>
</protein>
<proteinExistence type="predicted"/>